<dbReference type="EMBL" id="QEYD01000002">
    <property type="protein sequence ID" value="PWE30805.1"/>
    <property type="molecule type" value="Genomic_DNA"/>
</dbReference>
<evidence type="ECO:0000313" key="1">
    <source>
        <dbReference type="EMBL" id="PWE30805.1"/>
    </source>
</evidence>
<gene>
    <name evidence="1" type="ORF">C4N9_03345</name>
</gene>
<organism evidence="1 2">
    <name type="scientific">Pararhodobacter marinus</name>
    <dbReference type="NCBI Taxonomy" id="2184063"/>
    <lineage>
        <taxon>Bacteria</taxon>
        <taxon>Pseudomonadati</taxon>
        <taxon>Pseudomonadota</taxon>
        <taxon>Alphaproteobacteria</taxon>
        <taxon>Rhodobacterales</taxon>
        <taxon>Paracoccaceae</taxon>
        <taxon>Pararhodobacter</taxon>
    </lineage>
</organism>
<accession>A0A2U2CFZ0</accession>
<sequence>MFGQRRADVDARAGPVGDKLYAFDDDLINLEGIAHRPGGRATVRGAGARRRTRRPTQLLTGRASRRLLFPHCSKPARPKAIGVRMTEPVLLEFTGTLTPASMDAFARHRAQRLDLGLEILESAPDRFLVAVSGPTELTAAFEMALSLGPADSLIRAIRHHHDDGLPPTTRRSQEG</sequence>
<dbReference type="Proteomes" id="UP000244940">
    <property type="component" value="Unassembled WGS sequence"/>
</dbReference>
<name>A0A2U2CFZ0_9RHOB</name>
<comment type="caution">
    <text evidence="1">The sequence shown here is derived from an EMBL/GenBank/DDBJ whole genome shotgun (WGS) entry which is preliminary data.</text>
</comment>
<keyword evidence="2" id="KW-1185">Reference proteome</keyword>
<dbReference type="AlphaFoldDB" id="A0A2U2CFZ0"/>
<proteinExistence type="predicted"/>
<protein>
    <submittedName>
        <fullName evidence="1">Uncharacterized protein</fullName>
    </submittedName>
</protein>
<reference evidence="1 2" key="1">
    <citation type="submission" date="2018-05" db="EMBL/GenBank/DDBJ databases">
        <title>Pararhodobacter marina sp. nov., isolated from deep-sea water of the Indian Ocean.</title>
        <authorList>
            <person name="Lai Q.Sr."/>
            <person name="Liu X."/>
            <person name="Shao Z."/>
        </authorList>
    </citation>
    <scope>NUCLEOTIDE SEQUENCE [LARGE SCALE GENOMIC DNA]</scope>
    <source>
        <strain evidence="1 2">CIC4N-9</strain>
    </source>
</reference>
<evidence type="ECO:0000313" key="2">
    <source>
        <dbReference type="Proteomes" id="UP000244940"/>
    </source>
</evidence>